<dbReference type="Pfam" id="PF00202">
    <property type="entry name" value="Aminotran_3"/>
    <property type="match status" value="1"/>
</dbReference>
<dbReference type="InterPro" id="IPR036291">
    <property type="entry name" value="NAD(P)-bd_dom_sf"/>
</dbReference>
<evidence type="ECO:0000313" key="6">
    <source>
        <dbReference type="Proteomes" id="UP000307217"/>
    </source>
</evidence>
<reference evidence="6" key="2">
    <citation type="submission" date="2019-06" db="EMBL/GenBank/DDBJ databases">
        <title>Co-occurence of chitin degradation, pigmentation and bioactivity in marine Pseudoalteromonas.</title>
        <authorList>
            <person name="Sonnenschein E.C."/>
            <person name="Bech P.K."/>
        </authorList>
    </citation>
    <scope>NUCLEOTIDE SEQUENCE [LARGE SCALE GENOMIC DNA]</scope>
    <source>
        <strain evidence="6">S3790</strain>
    </source>
</reference>
<dbReference type="Gene3D" id="3.40.50.720">
    <property type="entry name" value="NAD(P)-binding Rossmann-like Domain"/>
    <property type="match status" value="1"/>
</dbReference>
<proteinExistence type="predicted"/>
<dbReference type="PANTHER" id="PTHR11986:SF79">
    <property type="entry name" value="ACETYLORNITHINE AMINOTRANSFERASE, MITOCHONDRIAL"/>
    <property type="match status" value="1"/>
</dbReference>
<dbReference type="SUPFAM" id="SSF53383">
    <property type="entry name" value="PLP-dependent transferases"/>
    <property type="match status" value="1"/>
</dbReference>
<reference evidence="5 6" key="1">
    <citation type="submission" date="2018-01" db="EMBL/GenBank/DDBJ databases">
        <authorList>
            <person name="Paulsen S."/>
            <person name="Gram L.K."/>
        </authorList>
    </citation>
    <scope>NUCLEOTIDE SEQUENCE [LARGE SCALE GENOMIC DNA]</scope>
    <source>
        <strain evidence="5 6">S3790</strain>
    </source>
</reference>
<evidence type="ECO:0000256" key="3">
    <source>
        <dbReference type="ARBA" id="ARBA00022679"/>
    </source>
</evidence>
<dbReference type="GO" id="GO:0030170">
    <property type="term" value="F:pyridoxal phosphate binding"/>
    <property type="evidence" value="ECO:0007669"/>
    <property type="project" value="InterPro"/>
</dbReference>
<dbReference type="InterPro" id="IPR050103">
    <property type="entry name" value="Class-III_PLP-dep_AT"/>
</dbReference>
<sequence>MQIRIGQEILSREALLDSAGLLVEFSKAKGDMLTWQKDEQQHDVIDLVGGFGSTLLGHNHPELVQTMQQLLSADRPMWVQGAQRPMAQQLRTVLADKLYSETQKQYQIVLLNTGTEAVEAALKHAQYEYFQRINDAQKSCAQNWRELEIRLATNHIELSDDFFYECERLLEQEPIETLDELKSAIEFRNQHAFNLPSKVAAFKGAFHGKTRGSLATTYNRDARLPFIANNPDATFIDDADEFATKIDTWQSHYWYIEFSPLRLVKKPINQLAAVIYEPIQGEGGVVPLSASHNALLRHIKAQYPSTAIIADEIQCGLGRTGVFLESIANETPNDYITLAKSLGGGLCKISALAVENSRYHNEFSMLHSTTFSDDDLSSAVALKTLALLERDDIKLKTKQLGEHFLCAFNQLAQDYPDMITQVRGKGCMLGIELASFADHPSATISNLDCENVLSMAIAGYLLHKHHIRVLPSLGKRKVLRMQPSGYFDSAQIIKVVDAFRQAFDLIRSHQVAPLLSHLIHSELALTPFSKIMNHPQRDEPIATGVDKVAFISHLIDQDSLNEIDPGWDVFDEYEQEELNQHILPVTLPSILARRLVTSSTGKQIELVLFGIQMDAESIEADRRFNQAKIIRSHVHEAYRLAREEGCKLVGFGGYTSIVTNNCCDFTFNTPAATSGNALTVAASINTILSSAERHGIELSKATIAVCGAAGNIGQVHSAVLAKYCQSLLLITRAGSTSNMNKTLDIICENLYQAVDQQQTGGQLLKVCRDWLAPRLGSEEPHVLIRELKSILLARQLLVVSDQFDTCKTADVIVSNTSSPTTVFTPNYIAQHKPVLISDVAVPKDVPEDIVLTRPNVKLIRGGVVNLSHNPNFTLPGMLLPSGQVYACCGETMLLGLAGTFSHFSMGALTCSQVEQVQALALIHGFELDQEKPQNDVLQAAS</sequence>
<organism evidence="5 6">
    <name type="scientific">Pseudoalteromonas aurantia</name>
    <dbReference type="NCBI Taxonomy" id="43654"/>
    <lineage>
        <taxon>Bacteria</taxon>
        <taxon>Pseudomonadati</taxon>
        <taxon>Pseudomonadota</taxon>
        <taxon>Gammaproteobacteria</taxon>
        <taxon>Alteromonadales</taxon>
        <taxon>Pseudoalteromonadaceae</taxon>
        <taxon>Pseudoalteromonas</taxon>
    </lineage>
</organism>
<protein>
    <submittedName>
        <fullName evidence="5">Pyridoxalphosphate dependent aminotransferase</fullName>
    </submittedName>
</protein>
<evidence type="ECO:0000256" key="4">
    <source>
        <dbReference type="ARBA" id="ARBA00022898"/>
    </source>
</evidence>
<dbReference type="PANTHER" id="PTHR11986">
    <property type="entry name" value="AMINOTRANSFERASE CLASS III"/>
    <property type="match status" value="1"/>
</dbReference>
<dbReference type="InterPro" id="IPR005814">
    <property type="entry name" value="Aminotrans_3"/>
</dbReference>
<dbReference type="InterPro" id="IPR015424">
    <property type="entry name" value="PyrdxlP-dep_Trfase"/>
</dbReference>
<comment type="cofactor">
    <cofactor evidence="1">
        <name>pyridoxal 5'-phosphate</name>
        <dbReference type="ChEBI" id="CHEBI:597326"/>
    </cofactor>
</comment>
<evidence type="ECO:0000256" key="1">
    <source>
        <dbReference type="ARBA" id="ARBA00001933"/>
    </source>
</evidence>
<dbReference type="OrthoDB" id="9801052at2"/>
<dbReference type="SUPFAM" id="SSF51735">
    <property type="entry name" value="NAD(P)-binding Rossmann-fold domains"/>
    <property type="match status" value="1"/>
</dbReference>
<comment type="caution">
    <text evidence="5">The sequence shown here is derived from an EMBL/GenBank/DDBJ whole genome shotgun (WGS) entry which is preliminary data.</text>
</comment>
<dbReference type="EMBL" id="PNBX01000055">
    <property type="protein sequence ID" value="TMO67560.1"/>
    <property type="molecule type" value="Genomic_DNA"/>
</dbReference>
<dbReference type="InterPro" id="IPR015422">
    <property type="entry name" value="PyrdxlP-dep_Trfase_small"/>
</dbReference>
<keyword evidence="2 5" id="KW-0032">Aminotransferase</keyword>
<name>A0A5S3V735_9GAMM</name>
<evidence type="ECO:0000256" key="2">
    <source>
        <dbReference type="ARBA" id="ARBA00022576"/>
    </source>
</evidence>
<dbReference type="InterPro" id="IPR015421">
    <property type="entry name" value="PyrdxlP-dep_Trfase_major"/>
</dbReference>
<dbReference type="GO" id="GO:0042802">
    <property type="term" value="F:identical protein binding"/>
    <property type="evidence" value="ECO:0007669"/>
    <property type="project" value="TreeGrafter"/>
</dbReference>
<dbReference type="Gene3D" id="3.90.1150.10">
    <property type="entry name" value="Aspartate Aminotransferase, domain 1"/>
    <property type="match status" value="2"/>
</dbReference>
<dbReference type="RefSeq" id="WP_138592361.1">
    <property type="nucleotide sequence ID" value="NZ_PNBX01000055.1"/>
</dbReference>
<dbReference type="Gene3D" id="3.40.640.10">
    <property type="entry name" value="Type I PLP-dependent aspartate aminotransferase-like (Major domain)"/>
    <property type="match status" value="2"/>
</dbReference>
<dbReference type="AlphaFoldDB" id="A0A5S3V735"/>
<dbReference type="GO" id="GO:0008483">
    <property type="term" value="F:transaminase activity"/>
    <property type="evidence" value="ECO:0007669"/>
    <property type="project" value="UniProtKB-KW"/>
</dbReference>
<keyword evidence="4" id="KW-0663">Pyridoxal phosphate</keyword>
<dbReference type="Proteomes" id="UP000307217">
    <property type="component" value="Unassembled WGS sequence"/>
</dbReference>
<keyword evidence="3 5" id="KW-0808">Transferase</keyword>
<evidence type="ECO:0000313" key="5">
    <source>
        <dbReference type="EMBL" id="TMO67560.1"/>
    </source>
</evidence>
<accession>A0A5S3V735</accession>
<gene>
    <name evidence="5" type="ORF">CWC19_13545</name>
</gene>